<dbReference type="InterPro" id="IPR036097">
    <property type="entry name" value="HisK_dim/P_sf"/>
</dbReference>
<proteinExistence type="predicted"/>
<dbReference type="InterPro" id="IPR036890">
    <property type="entry name" value="HATPase_C_sf"/>
</dbReference>
<evidence type="ECO:0000256" key="1">
    <source>
        <dbReference type="ARBA" id="ARBA00000085"/>
    </source>
</evidence>
<evidence type="ECO:0000259" key="8">
    <source>
        <dbReference type="PROSITE" id="PS50109"/>
    </source>
</evidence>
<feature type="domain" description="Histidine kinase" evidence="8">
    <location>
        <begin position="47"/>
        <end position="269"/>
    </location>
</feature>
<reference evidence="9 10" key="1">
    <citation type="submission" date="2006-05" db="EMBL/GenBank/DDBJ databases">
        <authorList>
            <person name="King G."/>
            <person name="Ferriera S."/>
            <person name="Johnson J."/>
            <person name="Kravitz S."/>
            <person name="Beeson K."/>
            <person name="Sutton G."/>
            <person name="Rogers Y.-H."/>
            <person name="Friedman R."/>
            <person name="Frazier M."/>
            <person name="Venter J.C."/>
        </authorList>
    </citation>
    <scope>NUCLEOTIDE SEQUENCE [LARGE SCALE GENOMIC DNA]</scope>
    <source>
        <strain evidence="10">ATCC 25650 / DSM 13394 / JCM 20685 / NBRC 16684 / NCIMB 2208 / IAM 12614 / B1</strain>
    </source>
</reference>
<comment type="caution">
    <text evidence="9">The sequence shown here is derived from an EMBL/GenBank/DDBJ whole genome shotgun (WGS) entry which is preliminary data.</text>
</comment>
<dbReference type="PROSITE" id="PS50109">
    <property type="entry name" value="HIS_KIN"/>
    <property type="match status" value="1"/>
</dbReference>
<dbReference type="InterPro" id="IPR003594">
    <property type="entry name" value="HATPase_dom"/>
</dbReference>
<keyword evidence="4" id="KW-0547">Nucleotide-binding</keyword>
<evidence type="ECO:0000256" key="6">
    <source>
        <dbReference type="ARBA" id="ARBA00022840"/>
    </source>
</evidence>
<dbReference type="OrthoDB" id="9760752at2"/>
<evidence type="ECO:0000313" key="10">
    <source>
        <dbReference type="Proteomes" id="UP000004848"/>
    </source>
</evidence>
<evidence type="ECO:0000256" key="4">
    <source>
        <dbReference type="ARBA" id="ARBA00022741"/>
    </source>
</evidence>
<evidence type="ECO:0000256" key="7">
    <source>
        <dbReference type="SAM" id="MobiDB-lite"/>
    </source>
</evidence>
<dbReference type="SUPFAM" id="SSF47384">
    <property type="entry name" value="Homodimeric domain of signal transducing histidine kinase"/>
    <property type="match status" value="1"/>
</dbReference>
<dbReference type="PANTHER" id="PTHR44936:SF10">
    <property type="entry name" value="SENSOR PROTEIN RSTB"/>
    <property type="match status" value="1"/>
</dbReference>
<evidence type="ECO:0000256" key="3">
    <source>
        <dbReference type="ARBA" id="ARBA00022679"/>
    </source>
</evidence>
<dbReference type="GO" id="GO:0000155">
    <property type="term" value="F:phosphorelay sensor kinase activity"/>
    <property type="evidence" value="ECO:0007669"/>
    <property type="project" value="InterPro"/>
</dbReference>
<dbReference type="Gene3D" id="3.30.565.10">
    <property type="entry name" value="Histidine kinase-like ATPase, C-terminal domain"/>
    <property type="match status" value="1"/>
</dbReference>
<dbReference type="AlphaFoldDB" id="A0NPD4"/>
<dbReference type="InterPro" id="IPR050980">
    <property type="entry name" value="2C_sensor_his_kinase"/>
</dbReference>
<dbReference type="GO" id="GO:0005524">
    <property type="term" value="F:ATP binding"/>
    <property type="evidence" value="ECO:0007669"/>
    <property type="project" value="UniProtKB-KW"/>
</dbReference>
<evidence type="ECO:0000256" key="5">
    <source>
        <dbReference type="ARBA" id="ARBA00022777"/>
    </source>
</evidence>
<dbReference type="EC" id="2.7.13.3" evidence="2"/>
<dbReference type="Pfam" id="PF02518">
    <property type="entry name" value="HATPase_c"/>
    <property type="match status" value="1"/>
</dbReference>
<accession>A0NPD4</accession>
<dbReference type="GeneID" id="68845426"/>
<keyword evidence="5 9" id="KW-0418">Kinase</keyword>
<dbReference type="SUPFAM" id="SSF55874">
    <property type="entry name" value="ATPase domain of HSP90 chaperone/DNA topoisomerase II/histidine kinase"/>
    <property type="match status" value="1"/>
</dbReference>
<organism evidence="9 10">
    <name type="scientific">Roseibium aggregatum (strain ATCC 25650 / DSM 13394 / JCM 20685 / NBRC 16684 / NCIMB 2208 / IAM 12614 / B1)</name>
    <name type="common">Stappia aggregata</name>
    <dbReference type="NCBI Taxonomy" id="384765"/>
    <lineage>
        <taxon>Bacteria</taxon>
        <taxon>Pseudomonadati</taxon>
        <taxon>Pseudomonadota</taxon>
        <taxon>Alphaproteobacteria</taxon>
        <taxon>Hyphomicrobiales</taxon>
        <taxon>Stappiaceae</taxon>
        <taxon>Roseibium</taxon>
    </lineage>
</organism>
<gene>
    <name evidence="9" type="ORF">SIAM614_18269</name>
</gene>
<dbReference type="CDD" id="cd00075">
    <property type="entry name" value="HATPase"/>
    <property type="match status" value="1"/>
</dbReference>
<sequence length="295" mass="31167">MIIEQITARSPASHEFATSPRAAARNLPATSAGVATDSNAYGRTLSIVAHDLRGPLANLSLLIEDIAQYAMWEGQPAIAENAAKADRILEHLTASLSALVRRGREGRDPLSCVLRPVDLAQVLSLAATVNQPLARRHAVNLEIEPLSPCLICGDAELLFEAFDNLIGNAVRHSPENGTVLCTVAHDEDGNVTVRISDQGQGFTAADLARAFRPFTQLSAKAARPGPSSGLGLWIARLIAERHGGRISARNSGGGKDTGAVLTVRLPALPANDTKPASIRRKVPERAGKAQDLAAL</sequence>
<feature type="region of interest" description="Disordered" evidence="7">
    <location>
        <begin position="1"/>
        <end position="22"/>
    </location>
</feature>
<dbReference type="InterPro" id="IPR004358">
    <property type="entry name" value="Sig_transdc_His_kin-like_C"/>
</dbReference>
<dbReference type="Proteomes" id="UP000004848">
    <property type="component" value="Unassembled WGS sequence"/>
</dbReference>
<dbReference type="SMART" id="SM00387">
    <property type="entry name" value="HATPase_c"/>
    <property type="match status" value="1"/>
</dbReference>
<evidence type="ECO:0000313" key="9">
    <source>
        <dbReference type="EMBL" id="EAV45297.1"/>
    </source>
</evidence>
<evidence type="ECO:0000256" key="2">
    <source>
        <dbReference type="ARBA" id="ARBA00012438"/>
    </source>
</evidence>
<keyword evidence="6" id="KW-0067">ATP-binding</keyword>
<dbReference type="InterPro" id="IPR005467">
    <property type="entry name" value="His_kinase_dom"/>
</dbReference>
<protein>
    <recommendedName>
        <fullName evidence="2">histidine kinase</fullName>
        <ecNumber evidence="2">2.7.13.3</ecNumber>
    </recommendedName>
</protein>
<dbReference type="PANTHER" id="PTHR44936">
    <property type="entry name" value="SENSOR PROTEIN CREC"/>
    <property type="match status" value="1"/>
</dbReference>
<name>A0NPD4_ROSAI</name>
<dbReference type="eggNOG" id="COG2205">
    <property type="taxonomic scope" value="Bacteria"/>
</dbReference>
<dbReference type="PRINTS" id="PR00344">
    <property type="entry name" value="BCTRLSENSOR"/>
</dbReference>
<keyword evidence="3" id="KW-0808">Transferase</keyword>
<dbReference type="RefSeq" id="WP_006932614.1">
    <property type="nucleotide sequence ID" value="NZ_AAUW01000003.1"/>
</dbReference>
<comment type="catalytic activity">
    <reaction evidence="1">
        <text>ATP + protein L-histidine = ADP + protein N-phospho-L-histidine.</text>
        <dbReference type="EC" id="2.7.13.3"/>
    </reaction>
</comment>
<dbReference type="EMBL" id="AAUW01000003">
    <property type="protein sequence ID" value="EAV45297.1"/>
    <property type="molecule type" value="Genomic_DNA"/>
</dbReference>